<proteinExistence type="predicted"/>
<dbReference type="InterPro" id="IPR036412">
    <property type="entry name" value="HAD-like_sf"/>
</dbReference>
<name>A0ABR7NSD1_9FIRM</name>
<dbReference type="Pfam" id="PF08282">
    <property type="entry name" value="Hydrolase_3"/>
    <property type="match status" value="2"/>
</dbReference>
<dbReference type="PANTHER" id="PTHR10000">
    <property type="entry name" value="PHOSPHOSERINE PHOSPHATASE"/>
    <property type="match status" value="1"/>
</dbReference>
<sequence length="303" mass="33953">MKIFISDLDGTLLDEKGCVPEKSVEILKRLEEKGVLFTVASARTPLSAAFILEPLRLRIPAILLNGCMLYDLEKRRILWYQAVGKEKRRQVIEEEKKAGLTGLLLAVEKTSDGTETLCMELDPEAGELWEGYFDLERLEACLGIRNGFGDRDRTGAVERPMVYGLYMDREPGRLEQMAKALGRTPGLTLDFYKDIYRDSCWCLEIFSGEASKRSAALRLKKMCGADYLIGFGDGVNDLPLFEACDEAYAVSNGCEALKEAADRVIRSNLENGVALFMEEWEDHAENTDRQSLPFEHCVKGGAV</sequence>
<dbReference type="InterPro" id="IPR023214">
    <property type="entry name" value="HAD_sf"/>
</dbReference>
<dbReference type="Proteomes" id="UP000647491">
    <property type="component" value="Unassembled WGS sequence"/>
</dbReference>
<reference evidence="1 2" key="1">
    <citation type="submission" date="2020-08" db="EMBL/GenBank/DDBJ databases">
        <title>Genome public.</title>
        <authorList>
            <person name="Liu C."/>
            <person name="Sun Q."/>
        </authorList>
    </citation>
    <scope>NUCLEOTIDE SEQUENCE [LARGE SCALE GENOMIC DNA]</scope>
    <source>
        <strain evidence="1 2">BX10</strain>
    </source>
</reference>
<evidence type="ECO:0000313" key="1">
    <source>
        <dbReference type="EMBL" id="MBC8599024.1"/>
    </source>
</evidence>
<dbReference type="Gene3D" id="3.30.1240.10">
    <property type="match status" value="1"/>
</dbReference>
<evidence type="ECO:0000313" key="2">
    <source>
        <dbReference type="Proteomes" id="UP000647491"/>
    </source>
</evidence>
<dbReference type="RefSeq" id="WP_262427432.1">
    <property type="nucleotide sequence ID" value="NZ_JACRTJ010000016.1"/>
</dbReference>
<dbReference type="Gene3D" id="3.40.50.1000">
    <property type="entry name" value="HAD superfamily/HAD-like"/>
    <property type="match status" value="1"/>
</dbReference>
<organism evidence="1 2">
    <name type="scientific">Enterocloster hominis</name>
    <name type="common">ex Liu et al. 2021</name>
    <dbReference type="NCBI Taxonomy" id="2763663"/>
    <lineage>
        <taxon>Bacteria</taxon>
        <taxon>Bacillati</taxon>
        <taxon>Bacillota</taxon>
        <taxon>Clostridia</taxon>
        <taxon>Lachnospirales</taxon>
        <taxon>Lachnospiraceae</taxon>
        <taxon>Enterocloster</taxon>
    </lineage>
</organism>
<dbReference type="PRINTS" id="PR00119">
    <property type="entry name" value="CATATPASE"/>
</dbReference>
<accession>A0ABR7NSD1</accession>
<dbReference type="SUPFAM" id="SSF56784">
    <property type="entry name" value="HAD-like"/>
    <property type="match status" value="1"/>
</dbReference>
<dbReference type="GO" id="GO:0016787">
    <property type="term" value="F:hydrolase activity"/>
    <property type="evidence" value="ECO:0007669"/>
    <property type="project" value="UniProtKB-KW"/>
</dbReference>
<dbReference type="PANTHER" id="PTHR10000:SF8">
    <property type="entry name" value="HAD SUPERFAMILY HYDROLASE-LIKE, TYPE 3"/>
    <property type="match status" value="1"/>
</dbReference>
<gene>
    <name evidence="1" type="ORF">H8708_07240</name>
</gene>
<protein>
    <submittedName>
        <fullName evidence="1">HAD hydrolase family protein</fullName>
    </submittedName>
</protein>
<comment type="caution">
    <text evidence="1">The sequence shown here is derived from an EMBL/GenBank/DDBJ whole genome shotgun (WGS) entry which is preliminary data.</text>
</comment>
<dbReference type="EMBL" id="JACRTJ010000016">
    <property type="protein sequence ID" value="MBC8599024.1"/>
    <property type="molecule type" value="Genomic_DNA"/>
</dbReference>
<keyword evidence="1" id="KW-0378">Hydrolase</keyword>
<keyword evidence="2" id="KW-1185">Reference proteome</keyword>